<organism evidence="1 2">
    <name type="scientific">Massilia solisilvae</name>
    <dbReference type="NCBI Taxonomy" id="1811225"/>
    <lineage>
        <taxon>Bacteria</taxon>
        <taxon>Pseudomonadati</taxon>
        <taxon>Pseudomonadota</taxon>
        <taxon>Betaproteobacteria</taxon>
        <taxon>Burkholderiales</taxon>
        <taxon>Oxalobacteraceae</taxon>
        <taxon>Telluria group</taxon>
        <taxon>Massilia</taxon>
    </lineage>
</organism>
<sequence>MDFHLDRQRPSREQLQHIQGWGADLDRKNRPAVPMEHMPPRFIDPQPGQPVQQAQTVEVFCSPERPGITPIFGTAQPPKGLSGMIRRAAYKQTENDIRHWLMLLLADRVNVVEGVIDDLAHGHVPNVLGEMGIRAEMRHNPAGLVKKAAIVTALAGATWYLMSSRRSRR</sequence>
<comment type="caution">
    <text evidence="1">The sequence shown here is derived from an EMBL/GenBank/DDBJ whole genome shotgun (WGS) entry which is preliminary data.</text>
</comment>
<name>A0ABT2BKR4_9BURK</name>
<protein>
    <submittedName>
        <fullName evidence="1">Uncharacterized protein</fullName>
    </submittedName>
</protein>
<reference evidence="1 2" key="1">
    <citation type="submission" date="2022-08" db="EMBL/GenBank/DDBJ databases">
        <title>Reclassification of Massilia species as members of the genera Telluria, Duganella, Pseudoduganella, Mokoshia gen. nov. and Zemynaea gen. nov. using orthogonal and non-orthogonal genome-based approaches.</title>
        <authorList>
            <person name="Bowman J.P."/>
        </authorList>
    </citation>
    <scope>NUCLEOTIDE SEQUENCE [LARGE SCALE GENOMIC DNA]</scope>
    <source>
        <strain evidence="1 2">JCM 31607</strain>
    </source>
</reference>
<proteinExistence type="predicted"/>
<evidence type="ECO:0000313" key="1">
    <source>
        <dbReference type="EMBL" id="MCS0609001.1"/>
    </source>
</evidence>
<evidence type="ECO:0000313" key="2">
    <source>
        <dbReference type="Proteomes" id="UP001205861"/>
    </source>
</evidence>
<accession>A0ABT2BKR4</accession>
<keyword evidence="2" id="KW-1185">Reference proteome</keyword>
<gene>
    <name evidence="1" type="ORF">NX773_12585</name>
</gene>
<dbReference type="Proteomes" id="UP001205861">
    <property type="component" value="Unassembled WGS sequence"/>
</dbReference>
<dbReference type="EMBL" id="JANUGV010000002">
    <property type="protein sequence ID" value="MCS0609001.1"/>
    <property type="molecule type" value="Genomic_DNA"/>
</dbReference>